<dbReference type="OrthoDB" id="3550918at2759"/>
<feature type="compositionally biased region" description="Low complexity" evidence="1">
    <location>
        <begin position="589"/>
        <end position="606"/>
    </location>
</feature>
<dbReference type="EMBL" id="VICG01000016">
    <property type="protein sequence ID" value="KAA8563662.1"/>
    <property type="molecule type" value="Genomic_DNA"/>
</dbReference>
<feature type="compositionally biased region" description="Polar residues" evidence="1">
    <location>
        <begin position="610"/>
        <end position="627"/>
    </location>
</feature>
<feature type="compositionally biased region" description="Polar residues" evidence="1">
    <location>
        <begin position="683"/>
        <end position="697"/>
    </location>
</feature>
<reference evidence="2 3" key="1">
    <citation type="submission" date="2019-06" db="EMBL/GenBank/DDBJ databases">
        <title>Genome Sequence of the Brown Rot Fungal Pathogen Monilinia fructicola.</title>
        <authorList>
            <person name="De Miccolis Angelini R.M."/>
            <person name="Landi L."/>
            <person name="Abate D."/>
            <person name="Pollastro S."/>
            <person name="Romanazzi G."/>
            <person name="Faretra F."/>
        </authorList>
    </citation>
    <scope>NUCLEOTIDE SEQUENCE [LARGE SCALE GENOMIC DNA]</scope>
    <source>
        <strain evidence="2 3">Mfrc123</strain>
    </source>
</reference>
<evidence type="ECO:0000313" key="3">
    <source>
        <dbReference type="Proteomes" id="UP000322873"/>
    </source>
</evidence>
<dbReference type="AlphaFoldDB" id="A0A5M9J777"/>
<proteinExistence type="predicted"/>
<name>A0A5M9J777_MONFR</name>
<evidence type="ECO:0000256" key="1">
    <source>
        <dbReference type="SAM" id="MobiDB-lite"/>
    </source>
</evidence>
<keyword evidence="3" id="KW-1185">Reference proteome</keyword>
<gene>
    <name evidence="2" type="ORF">EYC84_011683</name>
</gene>
<feature type="compositionally biased region" description="Polar residues" evidence="1">
    <location>
        <begin position="650"/>
        <end position="660"/>
    </location>
</feature>
<comment type="caution">
    <text evidence="2">The sequence shown here is derived from an EMBL/GenBank/DDBJ whole genome shotgun (WGS) entry which is preliminary data.</text>
</comment>
<protein>
    <submittedName>
        <fullName evidence="2">Uncharacterized protein</fullName>
    </submittedName>
</protein>
<dbReference type="Proteomes" id="UP000322873">
    <property type="component" value="Unassembled WGS sequence"/>
</dbReference>
<evidence type="ECO:0000313" key="2">
    <source>
        <dbReference type="EMBL" id="KAA8563662.1"/>
    </source>
</evidence>
<feature type="compositionally biased region" description="Basic and acidic residues" evidence="1">
    <location>
        <begin position="185"/>
        <end position="194"/>
    </location>
</feature>
<feature type="region of interest" description="Disordered" evidence="1">
    <location>
        <begin position="648"/>
        <end position="709"/>
    </location>
</feature>
<feature type="compositionally biased region" description="Gly residues" evidence="1">
    <location>
        <begin position="222"/>
        <end position="231"/>
    </location>
</feature>
<feature type="region of interest" description="Disordered" evidence="1">
    <location>
        <begin position="163"/>
        <end position="238"/>
    </location>
</feature>
<feature type="region of interest" description="Disordered" evidence="1">
    <location>
        <begin position="517"/>
        <end position="574"/>
    </location>
</feature>
<organism evidence="2 3">
    <name type="scientific">Monilinia fructicola</name>
    <name type="common">Brown rot fungus</name>
    <name type="synonym">Ciboria fructicola</name>
    <dbReference type="NCBI Taxonomy" id="38448"/>
    <lineage>
        <taxon>Eukaryota</taxon>
        <taxon>Fungi</taxon>
        <taxon>Dikarya</taxon>
        <taxon>Ascomycota</taxon>
        <taxon>Pezizomycotina</taxon>
        <taxon>Leotiomycetes</taxon>
        <taxon>Helotiales</taxon>
        <taxon>Sclerotiniaceae</taxon>
        <taxon>Monilinia</taxon>
    </lineage>
</organism>
<accession>A0A5M9J777</accession>
<dbReference type="VEuPathDB" id="FungiDB:MFRU_052g00390"/>
<feature type="region of interest" description="Disordered" evidence="1">
    <location>
        <begin position="586"/>
        <end position="633"/>
    </location>
</feature>
<feature type="compositionally biased region" description="Basic and acidic residues" evidence="1">
    <location>
        <begin position="700"/>
        <end position="709"/>
    </location>
</feature>
<sequence>MTTVKPIVEERQHHSWGLLVQGRPATPSEGRAQQYTRIGPKDSQSLITHNNGTCLEFGPWDPVDEFDESKPFYQQVLLIDTTIKDIQSVRIRHNDTIGDDVDVFRGFRTIPYSGDVHQHVYPNGEVYDQVPSFYASVADTASMYSTSNKSDIIGEAHPGLSSDTRFGVLIPNQNRPQGRGGGAYQRHDRPDRQNGRGNYQNDRGGYAQHLNRRGRRDMQFGRGQGRTGNGRGDSRVGGHHFEGHNHYNGRREVQIEYFNHQEPAHEIIHHLDELSLDQHREGGYEMEQKRNDLALAKHRDNLAMSQHRANLARRYDAMSDDGVRTWGERYAQAPIFNAQHAPTTGGVFYSAEHIRRYGEPPIQEPPLYDGFNEENPYIPPPHLWDFTPGTTAWNERFQALPGHMDPSGLHTYMAPGNADNVPQYSWPYMQAPARENNAGDPPPYFVPSLPAHDMASRVEGNSQYSAPCHDIGVADPMEPDHVRMVTSPGPRVVVPQITPGERTLDHERNFGENQGFLWANVQPPTPLRPSPGRSPMRTTTDEGSPIVRPRRIATDPSNQHTPIGHGRGNSGSDLRRWATAHSGFAIAQPRSSPSAGAFSPGPGSPAHGHLTSTTARSSPGISFSNSGPFGRSMERTASSHELNYVGFSINGETPGQMSRTPTPPINSGRRWFETRQYVPDGSRMSSPGQGNPNSHNGIFSEHRSEDGQM</sequence>